<dbReference type="InterPro" id="IPR005801">
    <property type="entry name" value="ADC_synthase"/>
</dbReference>
<gene>
    <name evidence="3" type="ORF">IW249_006629</name>
</gene>
<dbReference type="Proteomes" id="UP000631791">
    <property type="component" value="Unassembled WGS sequence"/>
</dbReference>
<dbReference type="PANTHER" id="PTHR11236:SF9">
    <property type="entry name" value="ANTHRANILATE SYNTHASE COMPONENT 1"/>
    <property type="match status" value="1"/>
</dbReference>
<proteinExistence type="predicted"/>
<dbReference type="PRINTS" id="PR00095">
    <property type="entry name" value="ANTSNTHASEI"/>
</dbReference>
<keyword evidence="3" id="KW-0456">Lyase</keyword>
<evidence type="ECO:0000259" key="1">
    <source>
        <dbReference type="Pfam" id="PF00425"/>
    </source>
</evidence>
<dbReference type="SUPFAM" id="SSF56322">
    <property type="entry name" value="ADC synthase"/>
    <property type="match status" value="1"/>
</dbReference>
<accession>A0ABS0KCC7</accession>
<evidence type="ECO:0000259" key="2">
    <source>
        <dbReference type="Pfam" id="PF04715"/>
    </source>
</evidence>
<protein>
    <submittedName>
        <fullName evidence="3">Anthranilate synthase component 1</fullName>
        <ecNumber evidence="3">4.1.3.27</ecNumber>
    </submittedName>
</protein>
<dbReference type="PANTHER" id="PTHR11236">
    <property type="entry name" value="AMINOBENZOATE/ANTHRANILATE SYNTHASE"/>
    <property type="match status" value="1"/>
</dbReference>
<dbReference type="InterPro" id="IPR015890">
    <property type="entry name" value="Chorismate_C"/>
</dbReference>
<dbReference type="EC" id="4.1.3.27" evidence="3"/>
<feature type="domain" description="Chorismate-utilising enzyme C-terminal" evidence="1">
    <location>
        <begin position="228"/>
        <end position="481"/>
    </location>
</feature>
<dbReference type="EMBL" id="JADOTY010000001">
    <property type="protein sequence ID" value="MBG6106215.1"/>
    <property type="molecule type" value="Genomic_DNA"/>
</dbReference>
<sequence>MPFSDPPDASRIDVRTRQTAVPCPNPLAAYLALRPIFGAAGVYLLESLSGPASDRRSATVGFQPLLEISVRRGAVEVTGVAAVRDKAVAAGIGTGTLVETSDGLRLPDDPALWGFVRAVQARFDTGGTPQPGLGFLTFLGYDAVRYLEKLPYVIEDPDGPPDVTFVLYQGQVHVDLRDNSARLLVHESPDWPGLDLTAVTAALTAAPEPDAGLPPVPRPRSISDSTTEDAYVADVARCLHHIGVGDIYQIQIGHELCIESDVDELTIYRRLRQRNPSPYMCLLPIAGRTLIGSSPELFVRVEGDAIAMRPIAGTTSRGADEVENERRVAALRADDKEIAEHVMLVDLCRNDLGRICRADTVEVDEMMVVEDFSHVFHLVSNVTGRLEPDTDAYDVITATFPAGTMTGAPKIRAMEIIEATESSRRGLYAGAFGHIDFSGEMVLALSIRAVVGDGTGYRTRASAGVVADSVPSREWRETLAKMSAAVWAVTGEELL</sequence>
<dbReference type="RefSeq" id="WP_196924391.1">
    <property type="nucleotide sequence ID" value="NZ_JADOTY010000001.1"/>
</dbReference>
<feature type="domain" description="Anthranilate synthase component I N-terminal" evidence="2">
    <location>
        <begin position="25"/>
        <end position="179"/>
    </location>
</feature>
<dbReference type="Gene3D" id="3.60.120.10">
    <property type="entry name" value="Anthranilate synthase"/>
    <property type="match status" value="1"/>
</dbReference>
<keyword evidence="4" id="KW-1185">Reference proteome</keyword>
<comment type="caution">
    <text evidence="3">The sequence shown here is derived from an EMBL/GenBank/DDBJ whole genome shotgun (WGS) entry which is preliminary data.</text>
</comment>
<name>A0ABS0KCC7_9ACTN</name>
<evidence type="ECO:0000313" key="3">
    <source>
        <dbReference type="EMBL" id="MBG6106215.1"/>
    </source>
</evidence>
<dbReference type="Pfam" id="PF04715">
    <property type="entry name" value="Anth_synt_I_N"/>
    <property type="match status" value="1"/>
</dbReference>
<organism evidence="3 4">
    <name type="scientific">Micromonospora vinacea</name>
    <dbReference type="NCBI Taxonomy" id="709878"/>
    <lineage>
        <taxon>Bacteria</taxon>
        <taxon>Bacillati</taxon>
        <taxon>Actinomycetota</taxon>
        <taxon>Actinomycetes</taxon>
        <taxon>Micromonosporales</taxon>
        <taxon>Micromonosporaceae</taxon>
        <taxon>Micromonospora</taxon>
    </lineage>
</organism>
<dbReference type="GO" id="GO:0004049">
    <property type="term" value="F:anthranilate synthase activity"/>
    <property type="evidence" value="ECO:0007669"/>
    <property type="project" value="UniProtKB-EC"/>
</dbReference>
<dbReference type="InterPro" id="IPR019999">
    <property type="entry name" value="Anth_synth_I-like"/>
</dbReference>
<reference evidence="3 4" key="1">
    <citation type="submission" date="2020-11" db="EMBL/GenBank/DDBJ databases">
        <title>Sequencing the genomes of 1000 actinobacteria strains.</title>
        <authorList>
            <person name="Klenk H.-P."/>
        </authorList>
    </citation>
    <scope>NUCLEOTIDE SEQUENCE [LARGE SCALE GENOMIC DNA]</scope>
    <source>
        <strain evidence="3 4">DSM 101695</strain>
    </source>
</reference>
<evidence type="ECO:0000313" key="4">
    <source>
        <dbReference type="Proteomes" id="UP000631791"/>
    </source>
</evidence>
<dbReference type="InterPro" id="IPR006805">
    <property type="entry name" value="Anth_synth_I_N"/>
</dbReference>
<dbReference type="Pfam" id="PF00425">
    <property type="entry name" value="Chorismate_bind"/>
    <property type="match status" value="1"/>
</dbReference>